<evidence type="ECO:0000313" key="2">
    <source>
        <dbReference type="Proteomes" id="UP000223968"/>
    </source>
</evidence>
<dbReference type="OrthoDB" id="5428049at2759"/>
<proteinExistence type="predicted"/>
<dbReference type="AlphaFoldDB" id="A0A2B7Y5A1"/>
<dbReference type="EMBL" id="PDNB01000019">
    <property type="protein sequence ID" value="PGH16181.1"/>
    <property type="molecule type" value="Genomic_DNA"/>
</dbReference>
<dbReference type="Proteomes" id="UP000223968">
    <property type="component" value="Unassembled WGS sequence"/>
</dbReference>
<reference evidence="1 2" key="1">
    <citation type="submission" date="2017-10" db="EMBL/GenBank/DDBJ databases">
        <title>Comparative genomics in systemic dimorphic fungi from Ajellomycetaceae.</title>
        <authorList>
            <person name="Munoz J.F."/>
            <person name="Mcewen J.G."/>
            <person name="Clay O.K."/>
            <person name="Cuomo C.A."/>
        </authorList>
    </citation>
    <scope>NUCLEOTIDE SEQUENCE [LARGE SCALE GENOMIC DNA]</scope>
    <source>
        <strain evidence="1 2">UAMH5409</strain>
    </source>
</reference>
<accession>A0A2B7Y5A1</accession>
<dbReference type="STRING" id="1447875.A0A2B7Y5A1"/>
<gene>
    <name evidence="1" type="ORF">AJ79_01948</name>
</gene>
<sequence>MWKQFCEINDGYEQKRPGLEKINEKYVTTDKNSKVDSVVKDGTTTYTTSLKITIPKAVFEINHWDQVPAKDDSLWDNPCWLSILRPDDPGYALLTNDDWYIRNPPAQQYTAAYHNPPPNALTKGPTKKPAQGNRPIVAVRTLHSPDTIYARDPPETCAAPELQPEGDVEPSNQRKRQVFVDKDGDEYVELFPDDPIDFSALEPLPSLSKPREVEAIPSDVANIEEKINKATPGSAIAAGLPQPTKALS</sequence>
<keyword evidence="2" id="KW-1185">Reference proteome</keyword>
<comment type="caution">
    <text evidence="1">The sequence shown here is derived from an EMBL/GenBank/DDBJ whole genome shotgun (WGS) entry which is preliminary data.</text>
</comment>
<evidence type="ECO:0000313" key="1">
    <source>
        <dbReference type="EMBL" id="PGH16181.1"/>
    </source>
</evidence>
<protein>
    <submittedName>
        <fullName evidence="1">Uncharacterized protein</fullName>
    </submittedName>
</protein>
<name>A0A2B7Y5A1_9EURO</name>
<organism evidence="1 2">
    <name type="scientific">Helicocarpus griseus UAMH5409</name>
    <dbReference type="NCBI Taxonomy" id="1447875"/>
    <lineage>
        <taxon>Eukaryota</taxon>
        <taxon>Fungi</taxon>
        <taxon>Dikarya</taxon>
        <taxon>Ascomycota</taxon>
        <taxon>Pezizomycotina</taxon>
        <taxon>Eurotiomycetes</taxon>
        <taxon>Eurotiomycetidae</taxon>
        <taxon>Onygenales</taxon>
        <taxon>Ajellomycetaceae</taxon>
        <taxon>Helicocarpus</taxon>
    </lineage>
</organism>